<proteinExistence type="predicted"/>
<evidence type="ECO:0000313" key="1">
    <source>
        <dbReference type="EMBL" id="KAK0701166.1"/>
    </source>
</evidence>
<sequence length="106" mass="11799">MCSKFIGIFQCPDRDPANEDFTCAIDKWQTRAGQKLIDGGANGWWKTVTIADDKINTEFVNDHGHPRSGVYDGCGFLDSPLDAAVDMEFTPSEIDKLETIELLKSE</sequence>
<evidence type="ECO:0000313" key="2">
    <source>
        <dbReference type="EMBL" id="KAK0710360.1"/>
    </source>
</evidence>
<gene>
    <name evidence="2" type="ORF">B0T21DRAFT_454861</name>
    <name evidence="1" type="ORF">B0T21DRAFT_455987</name>
</gene>
<dbReference type="Proteomes" id="UP001172159">
    <property type="component" value="Unassembled WGS sequence"/>
</dbReference>
<protein>
    <submittedName>
        <fullName evidence="1">Uncharacterized protein</fullName>
    </submittedName>
</protein>
<name>A0AA40DH35_9PEZI</name>
<dbReference type="EMBL" id="JAUKTV010000032">
    <property type="protein sequence ID" value="KAK0701166.1"/>
    <property type="molecule type" value="Genomic_DNA"/>
</dbReference>
<comment type="caution">
    <text evidence="1">The sequence shown here is derived from an EMBL/GenBank/DDBJ whole genome shotgun (WGS) entry which is preliminary data.</text>
</comment>
<evidence type="ECO:0000313" key="3">
    <source>
        <dbReference type="Proteomes" id="UP001172159"/>
    </source>
</evidence>
<reference evidence="1" key="1">
    <citation type="submission" date="2023-06" db="EMBL/GenBank/DDBJ databases">
        <title>Genome-scale phylogeny and comparative genomics of the fungal order Sordariales.</title>
        <authorList>
            <consortium name="Lawrence Berkeley National Laboratory"/>
            <person name="Hensen N."/>
            <person name="Bonometti L."/>
            <person name="Westerberg I."/>
            <person name="Brannstrom I.O."/>
            <person name="Guillou S."/>
            <person name="Cros-Aarteil S."/>
            <person name="Calhoun S."/>
            <person name="Haridas S."/>
            <person name="Kuo A."/>
            <person name="Mondo S."/>
            <person name="Pangilinan J."/>
            <person name="Riley R."/>
            <person name="Labutti K."/>
            <person name="Andreopoulos B."/>
            <person name="Lipzen A."/>
            <person name="Chen C."/>
            <person name="Yanf M."/>
            <person name="Daum C."/>
            <person name="Ng V."/>
            <person name="Clum A."/>
            <person name="Steindorff A."/>
            <person name="Ohm R."/>
            <person name="Martin F."/>
            <person name="Silar P."/>
            <person name="Natvig D."/>
            <person name="Lalanne C."/>
            <person name="Gautier V."/>
            <person name="Ament-Velasquez S.L."/>
            <person name="Kruys A."/>
            <person name="Hutchinson M.I."/>
            <person name="Powell A.J."/>
            <person name="Barry K."/>
            <person name="Miller A.N."/>
            <person name="Grigoriev I.V."/>
            <person name="Debuchy R."/>
            <person name="Gladieux P."/>
            <person name="Thoren M.H."/>
            <person name="Johannesson H."/>
        </authorList>
    </citation>
    <scope>NUCLEOTIDE SEQUENCE</scope>
    <source>
        <strain evidence="1">CBS 540.89</strain>
    </source>
</reference>
<dbReference type="AlphaFoldDB" id="A0AA40DH35"/>
<accession>A0AA40DH35</accession>
<organism evidence="1 3">
    <name type="scientific">Apiosordaria backusii</name>
    <dbReference type="NCBI Taxonomy" id="314023"/>
    <lineage>
        <taxon>Eukaryota</taxon>
        <taxon>Fungi</taxon>
        <taxon>Dikarya</taxon>
        <taxon>Ascomycota</taxon>
        <taxon>Pezizomycotina</taxon>
        <taxon>Sordariomycetes</taxon>
        <taxon>Sordariomycetidae</taxon>
        <taxon>Sordariales</taxon>
        <taxon>Lasiosphaeriaceae</taxon>
        <taxon>Apiosordaria</taxon>
    </lineage>
</organism>
<keyword evidence="3" id="KW-1185">Reference proteome</keyword>
<dbReference type="EMBL" id="JAUKTV010000017">
    <property type="protein sequence ID" value="KAK0710360.1"/>
    <property type="molecule type" value="Genomic_DNA"/>
</dbReference>